<feature type="compositionally biased region" description="Low complexity" evidence="4">
    <location>
        <begin position="842"/>
        <end position="926"/>
    </location>
</feature>
<dbReference type="InterPro" id="IPR052833">
    <property type="entry name" value="Telomeric_DNA-bd_trans-reg"/>
</dbReference>
<keyword evidence="3" id="KW-0131">Cell cycle</keyword>
<evidence type="ECO:0000313" key="7">
    <source>
        <dbReference type="Proteomes" id="UP001313282"/>
    </source>
</evidence>
<dbReference type="GO" id="GO:0010833">
    <property type="term" value="P:telomere maintenance via telomere lengthening"/>
    <property type="evidence" value="ECO:0007669"/>
    <property type="project" value="TreeGrafter"/>
</dbReference>
<feature type="region of interest" description="Disordered" evidence="4">
    <location>
        <begin position="699"/>
        <end position="989"/>
    </location>
</feature>
<sequence>MIETASTSSLSVSHSNDLMDHGDLSAIAAFNKAHDESQRAKRAATQSPEKPAPIVHQQPVIQQAPKVEPLRVSSSAPATPVTAPAAVPRAPAPVAPAVPQPTVAQTSISASSVAGVKRAADVSLDALGSPPKRQQFLPPSVTPQPRAKELSVGSQTTTQEAPRPQVEEPALRPEYISDSDDDYEKESTDDSLPGASGYSFSSAFSNGQLLDPSQHLRIQSLPILDNLSSQLLSTLLQGQFQDTLITVTQPETDQGQAYATLKALFFQTKRLYSSDAFLSTDELRFQVAEHRNMIRQVNLATFITSLFGSTEVGFFHLNRYFLSTFVPEGGRLLKNQGGLFLGLKTQAYISAIDTGEKTKEQLLDDLFEDDIAGKLTDRRGGSKELIPSEIEFLSRVKNRREQLERAPVDVSVLREIYPWQDWLREMVQYVTKHRDSILAPTTRRKLKRLEAAQSDSNKHMFQAQTQTPSSLYGQHSALYTPPPGSQPVYPGYSSVGRPSMHASYSAHVAAPGISQTSLSGNSPNPALSVGTSQAATPHPEQSTPTHILYEQARLAATARQSPNARRAGLPSQRRPWSTEEEHALMVGLDYVKGPHWSQILAMFGAGGTVSEALKDRNQVQLKDKARNLKLFFLKSGMDVPYYLQFVTGELKTRAPGQVAKNEKRKQQEEEAIQNRATVDALNVLAGGATNGESHAALRAHGHHSQPMLQPPRPQPTPVPTAHHPQRWAMSQGTPPSQTHSAVTPKTEPLANHYHNTPATPRQQAQPQAAQYHTTATTSSSTTGIQHQQTTRAPQPSQSQMQAQTQSQSQRVAASPAPPQPVATQTQTTSHVQRPPTAPPPSAAVAPKQTHPTTPLQTPPVATEGQQKSSQQAPASAPALPKPTTIAASQSPSSNSTVTSQVAPSPAVAVSQPPSSVVSAPPKQSPSTVSNPNAPTPLLLPSLKTPNTPQPSSSSAPSLSQQPSIAPTPPQPPASPAIKESKEATVTNGI</sequence>
<evidence type="ECO:0000259" key="5">
    <source>
        <dbReference type="Pfam" id="PF08558"/>
    </source>
</evidence>
<name>A0AAN8MTS1_9PEZI</name>
<evidence type="ECO:0000256" key="4">
    <source>
        <dbReference type="SAM" id="MobiDB-lite"/>
    </source>
</evidence>
<proteinExistence type="predicted"/>
<feature type="compositionally biased region" description="Pro residues" evidence="4">
    <location>
        <begin position="90"/>
        <end position="99"/>
    </location>
</feature>
<feature type="compositionally biased region" description="Low complexity" evidence="4">
    <location>
        <begin position="76"/>
        <end position="89"/>
    </location>
</feature>
<evidence type="ECO:0000313" key="6">
    <source>
        <dbReference type="EMBL" id="KAK6350494.1"/>
    </source>
</evidence>
<dbReference type="EMBL" id="JAVHNR010000002">
    <property type="protein sequence ID" value="KAK6350494.1"/>
    <property type="molecule type" value="Genomic_DNA"/>
</dbReference>
<dbReference type="PANTHER" id="PTHR47807:SF1">
    <property type="entry name" value="PROTEIN TBF1"/>
    <property type="match status" value="1"/>
</dbReference>
<reference evidence="6 7" key="1">
    <citation type="submission" date="2019-10" db="EMBL/GenBank/DDBJ databases">
        <authorList>
            <person name="Palmer J.M."/>
        </authorList>
    </citation>
    <scope>NUCLEOTIDE SEQUENCE [LARGE SCALE GENOMIC DNA]</scope>
    <source>
        <strain evidence="6 7">TWF718</strain>
    </source>
</reference>
<feature type="compositionally biased region" description="Low complexity" evidence="4">
    <location>
        <begin position="756"/>
        <end position="782"/>
    </location>
</feature>
<dbReference type="FunFam" id="1.10.10.60:FF:000137">
    <property type="entry name" value="MYB DNA binding protein"/>
    <property type="match status" value="1"/>
</dbReference>
<evidence type="ECO:0000256" key="3">
    <source>
        <dbReference type="ARBA" id="ARBA00023306"/>
    </source>
</evidence>
<dbReference type="InterPro" id="IPR013867">
    <property type="entry name" value="Telomere_rpt-bd_fac_dimer_dom"/>
</dbReference>
<dbReference type="Gene3D" id="1.10.10.60">
    <property type="entry name" value="Homeodomain-like"/>
    <property type="match status" value="1"/>
</dbReference>
<gene>
    <name evidence="6" type="primary">TBF1</name>
    <name evidence="6" type="ORF">TWF718_003686</name>
</gene>
<keyword evidence="2" id="KW-0539">Nucleus</keyword>
<feature type="domain" description="Telomere repeat-binding factor dimerisation" evidence="5">
    <location>
        <begin position="218"/>
        <end position="447"/>
    </location>
</feature>
<feature type="compositionally biased region" description="Low complexity" evidence="4">
    <location>
        <begin position="792"/>
        <end position="814"/>
    </location>
</feature>
<comment type="caution">
    <text evidence="6">The sequence shown here is derived from an EMBL/GenBank/DDBJ whole genome shotgun (WGS) entry which is preliminary data.</text>
</comment>
<dbReference type="InterPro" id="IPR009057">
    <property type="entry name" value="Homeodomain-like_sf"/>
</dbReference>
<evidence type="ECO:0000256" key="1">
    <source>
        <dbReference type="ARBA" id="ARBA00023125"/>
    </source>
</evidence>
<dbReference type="GO" id="GO:0003691">
    <property type="term" value="F:double-stranded telomeric DNA binding"/>
    <property type="evidence" value="ECO:0007669"/>
    <property type="project" value="TreeGrafter"/>
</dbReference>
<feature type="compositionally biased region" description="Polar residues" evidence="4">
    <location>
        <begin position="728"/>
        <end position="743"/>
    </location>
</feature>
<organism evidence="6 7">
    <name type="scientific">Orbilia javanica</name>
    <dbReference type="NCBI Taxonomy" id="47235"/>
    <lineage>
        <taxon>Eukaryota</taxon>
        <taxon>Fungi</taxon>
        <taxon>Dikarya</taxon>
        <taxon>Ascomycota</taxon>
        <taxon>Pezizomycotina</taxon>
        <taxon>Orbiliomycetes</taxon>
        <taxon>Orbiliales</taxon>
        <taxon>Orbiliaceae</taxon>
        <taxon>Orbilia</taxon>
    </lineage>
</organism>
<feature type="region of interest" description="Disordered" evidence="4">
    <location>
        <begin position="555"/>
        <end position="576"/>
    </location>
</feature>
<feature type="region of interest" description="Disordered" evidence="4">
    <location>
        <begin position="515"/>
        <end position="543"/>
    </location>
</feature>
<dbReference type="Proteomes" id="UP001313282">
    <property type="component" value="Unassembled WGS sequence"/>
</dbReference>
<evidence type="ECO:0000256" key="2">
    <source>
        <dbReference type="ARBA" id="ARBA00023242"/>
    </source>
</evidence>
<dbReference type="SUPFAM" id="SSF46689">
    <property type="entry name" value="Homeodomain-like"/>
    <property type="match status" value="1"/>
</dbReference>
<feature type="region of interest" description="Disordered" evidence="4">
    <location>
        <begin position="29"/>
        <end position="112"/>
    </location>
</feature>
<feature type="region of interest" description="Disordered" evidence="4">
    <location>
        <begin position="450"/>
        <end position="475"/>
    </location>
</feature>
<feature type="compositionally biased region" description="Low complexity" evidence="4">
    <location>
        <begin position="935"/>
        <end position="964"/>
    </location>
</feature>
<feature type="compositionally biased region" description="Polar residues" evidence="4">
    <location>
        <begin position="462"/>
        <end position="473"/>
    </location>
</feature>
<dbReference type="PANTHER" id="PTHR47807">
    <property type="entry name" value="PROTEIN TBF1"/>
    <property type="match status" value="1"/>
</dbReference>
<dbReference type="Pfam" id="PF08558">
    <property type="entry name" value="TRF"/>
    <property type="match status" value="1"/>
</dbReference>
<dbReference type="GO" id="GO:0042803">
    <property type="term" value="F:protein homodimerization activity"/>
    <property type="evidence" value="ECO:0007669"/>
    <property type="project" value="InterPro"/>
</dbReference>
<dbReference type="CDD" id="cd11660">
    <property type="entry name" value="SANT_TRF"/>
    <property type="match status" value="1"/>
</dbReference>
<protein>
    <submittedName>
        <fullName evidence="6">TTAGGG repeat binding factor</fullName>
    </submittedName>
</protein>
<feature type="compositionally biased region" description="Acidic residues" evidence="4">
    <location>
        <begin position="177"/>
        <end position="189"/>
    </location>
</feature>
<feature type="compositionally biased region" description="Pro residues" evidence="4">
    <location>
        <begin position="708"/>
        <end position="718"/>
    </location>
</feature>
<accession>A0AAN8MTS1</accession>
<feature type="compositionally biased region" description="Pro residues" evidence="4">
    <location>
        <begin position="965"/>
        <end position="974"/>
    </location>
</feature>
<feature type="region of interest" description="Disordered" evidence="4">
    <location>
        <begin position="126"/>
        <end position="196"/>
    </location>
</feature>
<dbReference type="AlphaFoldDB" id="A0AAN8MTS1"/>
<keyword evidence="1" id="KW-0238">DNA-binding</keyword>
<keyword evidence="7" id="KW-1185">Reference proteome</keyword>